<evidence type="ECO:0000313" key="1">
    <source>
        <dbReference type="EMBL" id="KAK0460334.1"/>
    </source>
</evidence>
<evidence type="ECO:0000313" key="2">
    <source>
        <dbReference type="Proteomes" id="UP001175227"/>
    </source>
</evidence>
<comment type="caution">
    <text evidence="1">The sequence shown here is derived from an EMBL/GenBank/DDBJ whole genome shotgun (WGS) entry which is preliminary data.</text>
</comment>
<dbReference type="InterPro" id="IPR016024">
    <property type="entry name" value="ARM-type_fold"/>
</dbReference>
<dbReference type="SUPFAM" id="SSF48371">
    <property type="entry name" value="ARM repeat"/>
    <property type="match status" value="1"/>
</dbReference>
<dbReference type="EMBL" id="JAUEPR010000178">
    <property type="protein sequence ID" value="KAK0460334.1"/>
    <property type="molecule type" value="Genomic_DNA"/>
</dbReference>
<dbReference type="Proteomes" id="UP001175227">
    <property type="component" value="Unassembled WGS sequence"/>
</dbReference>
<organism evidence="1 2">
    <name type="scientific">Armillaria novae-zelandiae</name>
    <dbReference type="NCBI Taxonomy" id="153914"/>
    <lineage>
        <taxon>Eukaryota</taxon>
        <taxon>Fungi</taxon>
        <taxon>Dikarya</taxon>
        <taxon>Basidiomycota</taxon>
        <taxon>Agaricomycotina</taxon>
        <taxon>Agaricomycetes</taxon>
        <taxon>Agaricomycetidae</taxon>
        <taxon>Agaricales</taxon>
        <taxon>Marasmiineae</taxon>
        <taxon>Physalacriaceae</taxon>
        <taxon>Armillaria</taxon>
    </lineage>
</organism>
<name>A0AA39KFN8_9AGAR</name>
<reference evidence="1" key="1">
    <citation type="submission" date="2023-06" db="EMBL/GenBank/DDBJ databases">
        <authorList>
            <consortium name="Lawrence Berkeley National Laboratory"/>
            <person name="Ahrendt S."/>
            <person name="Sahu N."/>
            <person name="Indic B."/>
            <person name="Wong-Bajracharya J."/>
            <person name="Merenyi Z."/>
            <person name="Ke H.-M."/>
            <person name="Monk M."/>
            <person name="Kocsube S."/>
            <person name="Drula E."/>
            <person name="Lipzen A."/>
            <person name="Balint B."/>
            <person name="Henrissat B."/>
            <person name="Andreopoulos B."/>
            <person name="Martin F.M."/>
            <person name="Harder C.B."/>
            <person name="Rigling D."/>
            <person name="Ford K.L."/>
            <person name="Foster G.D."/>
            <person name="Pangilinan J."/>
            <person name="Papanicolaou A."/>
            <person name="Barry K."/>
            <person name="LaButti K."/>
            <person name="Viragh M."/>
            <person name="Koriabine M."/>
            <person name="Yan M."/>
            <person name="Riley R."/>
            <person name="Champramary S."/>
            <person name="Plett K.L."/>
            <person name="Tsai I.J."/>
            <person name="Slot J."/>
            <person name="Sipos G."/>
            <person name="Plett J."/>
            <person name="Nagy L.G."/>
            <person name="Grigoriev I.V."/>
        </authorList>
    </citation>
    <scope>NUCLEOTIDE SEQUENCE</scope>
    <source>
        <strain evidence="1">ICMP 16352</strain>
    </source>
</reference>
<dbReference type="Gene3D" id="1.25.10.10">
    <property type="entry name" value="Leucine-rich Repeat Variant"/>
    <property type="match status" value="1"/>
</dbReference>
<dbReference type="AlphaFoldDB" id="A0AA39KFN8"/>
<dbReference type="InterPro" id="IPR011989">
    <property type="entry name" value="ARM-like"/>
</dbReference>
<protein>
    <submittedName>
        <fullName evidence="1">Uncharacterized protein</fullName>
    </submittedName>
</protein>
<keyword evidence="2" id="KW-1185">Reference proteome</keyword>
<accession>A0AA39KFN8</accession>
<sequence>MLYGESEGARHASIQCLSQLILKPEDGDKHEADRTNVHHDDTEPWEKHLLQARRILSEQPYIWIKILYDLLDSKDQGEETLGASCLSRFVKIDSVRDDFLKNRRLCRFIKRLVHLLKRHHAPAHAASALGSMSTGKKDMIFLDQSSKMLRRLMRMIKSKNPQSKRAGVVCLSECFVNDGVMRKLVLQRQGLLVDLMKSLFRP</sequence>
<proteinExistence type="predicted"/>
<gene>
    <name evidence="1" type="ORF">IW261DRAFT_1534220</name>
</gene>